<comment type="similarity">
    <text evidence="1">Belongs to the desulfoferrodoxin family.</text>
</comment>
<evidence type="ECO:0000256" key="1">
    <source>
        <dbReference type="ARBA" id="ARBA00005941"/>
    </source>
</evidence>
<comment type="caution">
    <text evidence="7">The sequence shown here is derived from an EMBL/GenBank/DDBJ whole genome shotgun (WGS) entry which is preliminary data.</text>
</comment>
<evidence type="ECO:0000259" key="6">
    <source>
        <dbReference type="Pfam" id="PF01880"/>
    </source>
</evidence>
<dbReference type="SUPFAM" id="SSF49367">
    <property type="entry name" value="Superoxide reductase-like"/>
    <property type="match status" value="1"/>
</dbReference>
<evidence type="ECO:0000313" key="8">
    <source>
        <dbReference type="Proteomes" id="UP000578697"/>
    </source>
</evidence>
<keyword evidence="8" id="KW-1185">Reference proteome</keyword>
<keyword evidence="7" id="KW-0560">Oxidoreductase</keyword>
<gene>
    <name evidence="7" type="ORF">HNP77_002298</name>
</gene>
<reference evidence="7 8" key="1">
    <citation type="submission" date="2020-08" db="EMBL/GenBank/DDBJ databases">
        <title>Genomic Encyclopedia of Type Strains, Phase IV (KMG-IV): sequencing the most valuable type-strain genomes for metagenomic binning, comparative biology and taxonomic classification.</title>
        <authorList>
            <person name="Goeker M."/>
        </authorList>
    </citation>
    <scope>NUCLEOTIDE SEQUENCE [LARGE SCALE GENOMIC DNA]</scope>
    <source>
        <strain evidence="7 8">DSM 103679</strain>
    </source>
</reference>
<dbReference type="AlphaFoldDB" id="A0A840SB05"/>
<proteinExistence type="inferred from homology"/>
<evidence type="ECO:0000256" key="4">
    <source>
        <dbReference type="ARBA" id="ARBA00022982"/>
    </source>
</evidence>
<evidence type="ECO:0000256" key="5">
    <source>
        <dbReference type="ARBA" id="ARBA00023004"/>
    </source>
</evidence>
<dbReference type="PANTHER" id="PTHR36541:SF1">
    <property type="entry name" value="SUPEROXIDE REDUCTASE-RELATED"/>
    <property type="match status" value="1"/>
</dbReference>
<dbReference type="NCBIfam" id="TIGR00332">
    <property type="entry name" value="neela_ferrous"/>
    <property type="match status" value="1"/>
</dbReference>
<dbReference type="EC" id="1.15.1.2" evidence="7"/>
<keyword evidence="4" id="KW-0249">Electron transport</keyword>
<keyword evidence="3" id="KW-0479">Metal-binding</keyword>
<dbReference type="InterPro" id="IPR036073">
    <property type="entry name" value="Desulfoferrodoxin_Fe-bd_dom_sf"/>
</dbReference>
<protein>
    <submittedName>
        <fullName evidence="7">Superoxide reductase</fullName>
        <ecNumber evidence="7">1.15.1.2</ecNumber>
    </submittedName>
</protein>
<dbReference type="Proteomes" id="UP000578697">
    <property type="component" value="Unassembled WGS sequence"/>
</dbReference>
<accession>A0A840SB05</accession>
<dbReference type="InterPro" id="IPR002742">
    <property type="entry name" value="Desulfoferrodoxin_Fe-bd_dom"/>
</dbReference>
<evidence type="ECO:0000256" key="2">
    <source>
        <dbReference type="ARBA" id="ARBA00022448"/>
    </source>
</evidence>
<dbReference type="Pfam" id="PF01880">
    <property type="entry name" value="Desulfoferrodox"/>
    <property type="match status" value="1"/>
</dbReference>
<dbReference type="PANTHER" id="PTHR36541">
    <property type="entry name" value="SUPEROXIDE REDUCTASE-RELATED"/>
    <property type="match status" value="1"/>
</dbReference>
<name>A0A840SB05_9SPIR</name>
<evidence type="ECO:0000256" key="3">
    <source>
        <dbReference type="ARBA" id="ARBA00022723"/>
    </source>
</evidence>
<dbReference type="GO" id="GO:0050605">
    <property type="term" value="F:superoxide reductase activity"/>
    <property type="evidence" value="ECO:0007669"/>
    <property type="project" value="UniProtKB-EC"/>
</dbReference>
<sequence>MEMKFFKCTKCGKVMALLVESSCPTMCCGEAMVELHAGTTDAAVEKHVPVITTKDRLVEVTVGSVEHPMEEKHFIEWIALQSEQGVHIKKLSPGQPPKASFSVVDGNQVHGAYAYCNLHGLWSSK</sequence>
<dbReference type="SUPFAM" id="SSF57802">
    <property type="entry name" value="Rubredoxin-like"/>
    <property type="match status" value="1"/>
</dbReference>
<dbReference type="Gene3D" id="2.60.40.730">
    <property type="entry name" value="SOR catalytic domain"/>
    <property type="match status" value="1"/>
</dbReference>
<feature type="domain" description="Desulfoferrodoxin ferrous iron-binding" evidence="6">
    <location>
        <begin position="40"/>
        <end position="124"/>
    </location>
</feature>
<keyword evidence="2" id="KW-0813">Transport</keyword>
<dbReference type="GO" id="GO:0005506">
    <property type="term" value="F:iron ion binding"/>
    <property type="evidence" value="ECO:0007669"/>
    <property type="project" value="InterPro"/>
</dbReference>
<evidence type="ECO:0000313" key="7">
    <source>
        <dbReference type="EMBL" id="MBB5219909.1"/>
    </source>
</evidence>
<organism evidence="7 8">
    <name type="scientific">Treponema rectale</name>
    <dbReference type="NCBI Taxonomy" id="744512"/>
    <lineage>
        <taxon>Bacteria</taxon>
        <taxon>Pseudomonadati</taxon>
        <taxon>Spirochaetota</taxon>
        <taxon>Spirochaetia</taxon>
        <taxon>Spirochaetales</taxon>
        <taxon>Treponemataceae</taxon>
        <taxon>Treponema</taxon>
    </lineage>
</organism>
<keyword evidence="5" id="KW-0408">Iron</keyword>
<dbReference type="EMBL" id="JACHFR010000004">
    <property type="protein sequence ID" value="MBB5219909.1"/>
    <property type="molecule type" value="Genomic_DNA"/>
</dbReference>
<dbReference type="RefSeq" id="WP_184653466.1">
    <property type="nucleotide sequence ID" value="NZ_JACHFR010000004.1"/>
</dbReference>
<dbReference type="InterPro" id="IPR051233">
    <property type="entry name" value="Desulfoferrodoxin_SOR"/>
</dbReference>